<name>A0ABM5MFK5_GEOTH</name>
<reference evidence="1 2" key="1">
    <citation type="submission" date="2011-11" db="EMBL/GenBank/DDBJ databases">
        <title>Complete genome sequence of thermophilic Geobacillus thermoleovorans CCB_US3_UF5.</title>
        <authorList>
            <person name="Muhd Sakaff M.K.L."/>
            <person name="Abdul Rahman A.Y."/>
            <person name="Saito J.A."/>
            <person name="Hou S."/>
            <person name="Alam M."/>
        </authorList>
    </citation>
    <scope>NUCLEOTIDE SEQUENCE [LARGE SCALE GENOMIC DNA]</scope>
    <source>
        <strain evidence="1 2">CCB_US3_UF5</strain>
    </source>
</reference>
<dbReference type="Proteomes" id="UP000005636">
    <property type="component" value="Chromosome"/>
</dbReference>
<evidence type="ECO:0000313" key="1">
    <source>
        <dbReference type="EMBL" id="AEV18481.1"/>
    </source>
</evidence>
<evidence type="ECO:0000313" key="2">
    <source>
        <dbReference type="Proteomes" id="UP000005636"/>
    </source>
</evidence>
<keyword evidence="2" id="KW-1185">Reference proteome</keyword>
<gene>
    <name evidence="1" type="ORF">GTCCBUS3UF5_11650</name>
</gene>
<dbReference type="EMBL" id="CP003125">
    <property type="protein sequence ID" value="AEV18481.1"/>
    <property type="molecule type" value="Genomic_DNA"/>
</dbReference>
<proteinExistence type="predicted"/>
<organism evidence="1 2">
    <name type="scientific">Geobacillus thermoleovorans CCB_US3_UF5</name>
    <dbReference type="NCBI Taxonomy" id="1111068"/>
    <lineage>
        <taxon>Bacteria</taxon>
        <taxon>Bacillati</taxon>
        <taxon>Bacillota</taxon>
        <taxon>Bacilli</taxon>
        <taxon>Bacillales</taxon>
        <taxon>Anoxybacillaceae</taxon>
        <taxon>Geobacillus</taxon>
        <taxon>Geobacillus thermoleovorans group</taxon>
    </lineage>
</organism>
<accession>A0ABM5MFK5</accession>
<sequence length="41" mass="4414">MMDGPLKRTAAGIEACLIPSPLPGRRGLGAFLLVCLIFMRK</sequence>
<protein>
    <submittedName>
        <fullName evidence="1">Uncharacterized protein</fullName>
    </submittedName>
</protein>